<accession>A0A6C0C3J2</accession>
<sequence length="56" mass="6978">MMHKYNLKYDDNPMIFFGDHEFYYLPNNTYTYNDLSVDHYPVKLNTNHNKTQYNYM</sequence>
<evidence type="ECO:0000313" key="1">
    <source>
        <dbReference type="EMBL" id="QHS98218.1"/>
    </source>
</evidence>
<dbReference type="EMBL" id="MN739312">
    <property type="protein sequence ID" value="QHS98218.1"/>
    <property type="molecule type" value="Genomic_DNA"/>
</dbReference>
<organism evidence="1">
    <name type="scientific">viral metagenome</name>
    <dbReference type="NCBI Taxonomy" id="1070528"/>
    <lineage>
        <taxon>unclassified sequences</taxon>
        <taxon>metagenomes</taxon>
        <taxon>organismal metagenomes</taxon>
    </lineage>
</organism>
<protein>
    <submittedName>
        <fullName evidence="1">Uncharacterized protein</fullName>
    </submittedName>
</protein>
<name>A0A6C0C3J2_9ZZZZ</name>
<dbReference type="AlphaFoldDB" id="A0A6C0C3J2"/>
<reference evidence="1" key="1">
    <citation type="journal article" date="2020" name="Nature">
        <title>Giant virus diversity and host interactions through global metagenomics.</title>
        <authorList>
            <person name="Schulz F."/>
            <person name="Roux S."/>
            <person name="Paez-Espino D."/>
            <person name="Jungbluth S."/>
            <person name="Walsh D.A."/>
            <person name="Denef V.J."/>
            <person name="McMahon K.D."/>
            <person name="Konstantinidis K.T."/>
            <person name="Eloe-Fadrosh E.A."/>
            <person name="Kyrpides N.C."/>
            <person name="Woyke T."/>
        </authorList>
    </citation>
    <scope>NUCLEOTIDE SEQUENCE</scope>
    <source>
        <strain evidence="1">GVMAG-M-3300020182-84</strain>
    </source>
</reference>
<proteinExistence type="predicted"/>